<proteinExistence type="predicted"/>
<evidence type="ECO:0000313" key="2">
    <source>
        <dbReference type="Proteomes" id="UP001290455"/>
    </source>
</evidence>
<keyword evidence="2" id="KW-1185">Reference proteome</keyword>
<reference evidence="1 2" key="1">
    <citation type="submission" date="2023-11" db="EMBL/GenBank/DDBJ databases">
        <title>Bacillus jintuensis, isolated from a mudflat on the Beibu Gulf coast.</title>
        <authorList>
            <person name="Li M."/>
        </authorList>
    </citation>
    <scope>NUCLEOTIDE SEQUENCE [LARGE SCALE GENOMIC DNA]</scope>
    <source>
        <strain evidence="1 2">31A1R</strain>
    </source>
</reference>
<accession>A0ABU5J021</accession>
<dbReference type="EMBL" id="JAXOFX010000008">
    <property type="protein sequence ID" value="MDZ5472736.1"/>
    <property type="molecule type" value="Genomic_DNA"/>
</dbReference>
<name>A0ABU5J021_9BACI</name>
<comment type="caution">
    <text evidence="1">The sequence shown here is derived from an EMBL/GenBank/DDBJ whole genome shotgun (WGS) entry which is preliminary data.</text>
</comment>
<dbReference type="RefSeq" id="WP_322447036.1">
    <property type="nucleotide sequence ID" value="NZ_JAXOFX010000008.1"/>
</dbReference>
<protein>
    <submittedName>
        <fullName evidence="1">Uncharacterized protein</fullName>
    </submittedName>
</protein>
<sequence length="66" mass="7840">MMKKVTKSNKQYIFSSSVSETNKENEFTVEFFQCTPEMNQEDNPYKVTNNFDELLNFLEELEETSI</sequence>
<evidence type="ECO:0000313" key="1">
    <source>
        <dbReference type="EMBL" id="MDZ5472736.1"/>
    </source>
</evidence>
<dbReference type="Proteomes" id="UP001290455">
    <property type="component" value="Unassembled WGS sequence"/>
</dbReference>
<organism evidence="1 2">
    <name type="scientific">Robertmurraya mangrovi</name>
    <dbReference type="NCBI Taxonomy" id="3098077"/>
    <lineage>
        <taxon>Bacteria</taxon>
        <taxon>Bacillati</taxon>
        <taxon>Bacillota</taxon>
        <taxon>Bacilli</taxon>
        <taxon>Bacillales</taxon>
        <taxon>Bacillaceae</taxon>
        <taxon>Robertmurraya</taxon>
    </lineage>
</organism>
<gene>
    <name evidence="1" type="ORF">SM124_13465</name>
</gene>